<accession>A0ABT5K0X0</accession>
<feature type="transmembrane region" description="Helical" evidence="6">
    <location>
        <begin position="143"/>
        <end position="162"/>
    </location>
</feature>
<evidence type="ECO:0000256" key="5">
    <source>
        <dbReference type="ARBA" id="ARBA00023136"/>
    </source>
</evidence>
<feature type="transmembrane region" description="Helical" evidence="6">
    <location>
        <begin position="256"/>
        <end position="279"/>
    </location>
</feature>
<dbReference type="PANTHER" id="PTHR43124">
    <property type="entry name" value="PURINE EFFLUX PUMP PBUE"/>
    <property type="match status" value="1"/>
</dbReference>
<evidence type="ECO:0000256" key="2">
    <source>
        <dbReference type="ARBA" id="ARBA00022475"/>
    </source>
</evidence>
<sequence>MATLKQEWPAGQLPAAAVFFQVFLPFALGHYLSCLLRTANAVLTPQLVAALGLSSLQLGVLSSVFFFAFALAQLPIGIALDRYGPRRVQSTLLVVAALGVLLFSRGESFAALLCARAIMGLGLGGSFMAAVKAISTWVPAAQLTAVHGYLIAIGGLGAASATRPLQLALQASDWRGVLACLAVATLLVSLLVRRWAPAAPPSPHRPVTLASLRDVYRNPAFRETVSLMLLPHTVFFGIQGLWIGKWLADVVRLPDGALATLLMLGMGAVIVGAVGVGKLAERAARRGMRTLDVAAGGIVVFVAIQCAFVLNFAPSLLLLSVGFTLVGTFTGLEYAIVSQSVPAALAGRAATCLNLLIFIGAFAVQAGFGVILSFWTPNAAQQYPVQAYQAAFGVLVALQLPGLVRFFLRRYRAAAAASGKMARCTAITSLEGSI</sequence>
<feature type="transmembrane region" description="Helical" evidence="6">
    <location>
        <begin position="291"/>
        <end position="310"/>
    </location>
</feature>
<keyword evidence="9" id="KW-1185">Reference proteome</keyword>
<dbReference type="InterPro" id="IPR020846">
    <property type="entry name" value="MFS_dom"/>
</dbReference>
<dbReference type="InterPro" id="IPR036259">
    <property type="entry name" value="MFS_trans_sf"/>
</dbReference>
<dbReference type="RefSeq" id="WP_273671295.1">
    <property type="nucleotide sequence ID" value="NZ_JAQQXR010000005.1"/>
</dbReference>
<comment type="subcellular location">
    <subcellularLocation>
        <location evidence="1">Cell membrane</location>
        <topology evidence="1">Multi-pass membrane protein</topology>
    </subcellularLocation>
</comment>
<dbReference type="PROSITE" id="PS50850">
    <property type="entry name" value="MFS"/>
    <property type="match status" value="1"/>
</dbReference>
<dbReference type="EMBL" id="JAQQXR010000005">
    <property type="protein sequence ID" value="MDC8758600.1"/>
    <property type="molecule type" value="Genomic_DNA"/>
</dbReference>
<keyword evidence="3 6" id="KW-0812">Transmembrane</keyword>
<feature type="transmembrane region" description="Helical" evidence="6">
    <location>
        <begin position="47"/>
        <end position="72"/>
    </location>
</feature>
<feature type="domain" description="Major facilitator superfamily (MFS) profile" evidence="7">
    <location>
        <begin position="22"/>
        <end position="414"/>
    </location>
</feature>
<gene>
    <name evidence="8" type="ORF">OIK44_13540</name>
</gene>
<feature type="transmembrane region" description="Helical" evidence="6">
    <location>
        <begin position="316"/>
        <end position="337"/>
    </location>
</feature>
<evidence type="ECO:0000256" key="3">
    <source>
        <dbReference type="ARBA" id="ARBA00022692"/>
    </source>
</evidence>
<evidence type="ECO:0000256" key="6">
    <source>
        <dbReference type="SAM" id="Phobius"/>
    </source>
</evidence>
<comment type="caution">
    <text evidence="8">The sequence shown here is derived from an EMBL/GenBank/DDBJ whole genome shotgun (WGS) entry which is preliminary data.</text>
</comment>
<evidence type="ECO:0000256" key="4">
    <source>
        <dbReference type="ARBA" id="ARBA00022989"/>
    </source>
</evidence>
<feature type="transmembrane region" description="Helical" evidence="6">
    <location>
        <begin position="225"/>
        <end position="244"/>
    </location>
</feature>
<name>A0ABT5K0X0_9BURK</name>
<feature type="transmembrane region" description="Helical" evidence="6">
    <location>
        <begin position="174"/>
        <end position="192"/>
    </location>
</feature>
<feature type="transmembrane region" description="Helical" evidence="6">
    <location>
        <begin position="349"/>
        <end position="375"/>
    </location>
</feature>
<dbReference type="InterPro" id="IPR050189">
    <property type="entry name" value="MFS_Efflux_Transporters"/>
</dbReference>
<dbReference type="Gene3D" id="1.20.1250.20">
    <property type="entry name" value="MFS general substrate transporter like domains"/>
    <property type="match status" value="1"/>
</dbReference>
<feature type="transmembrane region" description="Helical" evidence="6">
    <location>
        <begin position="387"/>
        <end position="408"/>
    </location>
</feature>
<dbReference type="SUPFAM" id="SSF103473">
    <property type="entry name" value="MFS general substrate transporter"/>
    <property type="match status" value="1"/>
</dbReference>
<protein>
    <submittedName>
        <fullName evidence="8">MFS transporter</fullName>
    </submittedName>
</protein>
<keyword evidence="2" id="KW-1003">Cell membrane</keyword>
<evidence type="ECO:0000313" key="9">
    <source>
        <dbReference type="Proteomes" id="UP001221208"/>
    </source>
</evidence>
<feature type="transmembrane region" description="Helical" evidence="6">
    <location>
        <begin position="109"/>
        <end position="131"/>
    </location>
</feature>
<evidence type="ECO:0000256" key="1">
    <source>
        <dbReference type="ARBA" id="ARBA00004651"/>
    </source>
</evidence>
<organism evidence="8 9">
    <name type="scientific">Janthinobacterium fluminis</name>
    <dbReference type="NCBI Taxonomy" id="2987524"/>
    <lineage>
        <taxon>Bacteria</taxon>
        <taxon>Pseudomonadati</taxon>
        <taxon>Pseudomonadota</taxon>
        <taxon>Betaproteobacteria</taxon>
        <taxon>Burkholderiales</taxon>
        <taxon>Oxalobacteraceae</taxon>
        <taxon>Janthinobacterium</taxon>
    </lineage>
</organism>
<evidence type="ECO:0000259" key="7">
    <source>
        <dbReference type="PROSITE" id="PS50850"/>
    </source>
</evidence>
<evidence type="ECO:0000313" key="8">
    <source>
        <dbReference type="EMBL" id="MDC8758600.1"/>
    </source>
</evidence>
<keyword evidence="5 6" id="KW-0472">Membrane</keyword>
<proteinExistence type="predicted"/>
<dbReference type="Proteomes" id="UP001221208">
    <property type="component" value="Unassembled WGS sequence"/>
</dbReference>
<dbReference type="PANTHER" id="PTHR43124:SF3">
    <property type="entry name" value="CHLORAMPHENICOL EFFLUX PUMP RV0191"/>
    <property type="match status" value="1"/>
</dbReference>
<feature type="transmembrane region" description="Helical" evidence="6">
    <location>
        <begin position="12"/>
        <end position="32"/>
    </location>
</feature>
<keyword evidence="4 6" id="KW-1133">Transmembrane helix</keyword>
<reference evidence="8 9" key="1">
    <citation type="submission" date="2022-10" db="EMBL/GenBank/DDBJ databases">
        <title>Janthinobacterium sp. hw3 Genome sequencing.</title>
        <authorList>
            <person name="Park S."/>
        </authorList>
    </citation>
    <scope>NUCLEOTIDE SEQUENCE [LARGE SCALE GENOMIC DNA]</scope>
    <source>
        <strain evidence="9">hw3</strain>
    </source>
</reference>
<dbReference type="InterPro" id="IPR011701">
    <property type="entry name" value="MFS"/>
</dbReference>
<dbReference type="Pfam" id="PF07690">
    <property type="entry name" value="MFS_1"/>
    <property type="match status" value="1"/>
</dbReference>